<dbReference type="InterPro" id="IPR005019">
    <property type="entry name" value="Adenine_glyco"/>
</dbReference>
<dbReference type="PANTHER" id="PTHR30037:SF4">
    <property type="entry name" value="DNA-3-METHYLADENINE GLYCOSYLASE I"/>
    <property type="match status" value="1"/>
</dbReference>
<dbReference type="SUPFAM" id="SSF48150">
    <property type="entry name" value="DNA-glycosylase"/>
    <property type="match status" value="1"/>
</dbReference>
<dbReference type="GO" id="GO:0046872">
    <property type="term" value="F:metal ion binding"/>
    <property type="evidence" value="ECO:0007669"/>
    <property type="project" value="UniProtKB-KW"/>
</dbReference>
<protein>
    <submittedName>
        <fullName evidence="2">DNA-3-methyladenine glycosylase I</fullName>
        <ecNumber evidence="2">3.2.2.20</ecNumber>
    </submittedName>
</protein>
<dbReference type="Pfam" id="PF03352">
    <property type="entry name" value="Adenine_glyco"/>
    <property type="match status" value="1"/>
</dbReference>
<dbReference type="AlphaFoldDB" id="A0A1Z5J827"/>
<keyword evidence="2" id="KW-0378">Hydrolase</keyword>
<dbReference type="GO" id="GO:0006284">
    <property type="term" value="P:base-excision repair"/>
    <property type="evidence" value="ECO:0007669"/>
    <property type="project" value="InterPro"/>
</dbReference>
<comment type="caution">
    <text evidence="2">The sequence shown here is derived from an EMBL/GenBank/DDBJ whole genome shotgun (WGS) entry which is preliminary data.</text>
</comment>
<gene>
    <name evidence="2" type="ORF">FisN_11Lh080</name>
</gene>
<dbReference type="Proteomes" id="UP000198406">
    <property type="component" value="Unassembled WGS sequence"/>
</dbReference>
<dbReference type="InterPro" id="IPR052891">
    <property type="entry name" value="DNA-3mA_glycosylase"/>
</dbReference>
<dbReference type="GO" id="GO:0008725">
    <property type="term" value="F:DNA-3-methyladenine glycosylase activity"/>
    <property type="evidence" value="ECO:0007669"/>
    <property type="project" value="UniProtKB-EC"/>
</dbReference>
<keyword evidence="1" id="KW-0862">Zinc</keyword>
<evidence type="ECO:0000313" key="2">
    <source>
        <dbReference type="EMBL" id="GAX09931.1"/>
    </source>
</evidence>
<dbReference type="InterPro" id="IPR011257">
    <property type="entry name" value="DNA_glycosylase"/>
</dbReference>
<dbReference type="OrthoDB" id="3941538at2759"/>
<accession>A0A1Z5J827</accession>
<dbReference type="Gene3D" id="1.10.340.30">
    <property type="entry name" value="Hypothetical protein, domain 2"/>
    <property type="match status" value="1"/>
</dbReference>
<proteinExistence type="predicted"/>
<keyword evidence="2" id="KW-0326">Glycosidase</keyword>
<reference evidence="2 3" key="1">
    <citation type="journal article" date="2015" name="Plant Cell">
        <title>Oil accumulation by the oleaginous diatom Fistulifera solaris as revealed by the genome and transcriptome.</title>
        <authorList>
            <person name="Tanaka T."/>
            <person name="Maeda Y."/>
            <person name="Veluchamy A."/>
            <person name="Tanaka M."/>
            <person name="Abida H."/>
            <person name="Marechal E."/>
            <person name="Bowler C."/>
            <person name="Muto M."/>
            <person name="Sunaga Y."/>
            <person name="Tanaka M."/>
            <person name="Yoshino T."/>
            <person name="Taniguchi T."/>
            <person name="Fukuda Y."/>
            <person name="Nemoto M."/>
            <person name="Matsumoto M."/>
            <person name="Wong P.S."/>
            <person name="Aburatani S."/>
            <person name="Fujibuchi W."/>
        </authorList>
    </citation>
    <scope>NUCLEOTIDE SEQUENCE [LARGE SCALE GENOMIC DNA]</scope>
    <source>
        <strain evidence="2 3">JPCC DA0580</strain>
    </source>
</reference>
<dbReference type="EC" id="3.2.2.20" evidence="2"/>
<feature type="binding site" evidence="1">
    <location>
        <position position="244"/>
    </location>
    <ligand>
        <name>Zn(2+)</name>
        <dbReference type="ChEBI" id="CHEBI:29105"/>
    </ligand>
</feature>
<keyword evidence="3" id="KW-1185">Reference proteome</keyword>
<keyword evidence="1" id="KW-0479">Metal-binding</keyword>
<dbReference type="PANTHER" id="PTHR30037">
    <property type="entry name" value="DNA-3-METHYLADENINE GLYCOSYLASE 1"/>
    <property type="match status" value="1"/>
</dbReference>
<dbReference type="EMBL" id="BDSP01000013">
    <property type="protein sequence ID" value="GAX09931.1"/>
    <property type="molecule type" value="Genomic_DNA"/>
</dbReference>
<name>A0A1Z5J827_FISSO</name>
<sequence>MKKRVLSTRATAETGLTKISATVTAANGNDGKTRKKSRQAVEESITDETSAGDFVSNPWYTFFTKDDVEYNEYMATEWGFERRGDAALFEKISLEGAQSGLSWLTVLRKRPAYRKAFYNFDPAKVALMTENNIRKLIDFQSENPRDQLVRHREKIESVINNAKCIVQLREELSTKETSFGVFDDLLWSFVDHKPILNRCSLSQLPSKSPESEAMSKALKKRGFKFVGPTTCYSMMQAIGMVIDHPMDSPEWLAAHERLKQRPGGFQERSP</sequence>
<organism evidence="2 3">
    <name type="scientific">Fistulifera solaris</name>
    <name type="common">Oleaginous diatom</name>
    <dbReference type="NCBI Taxonomy" id="1519565"/>
    <lineage>
        <taxon>Eukaryota</taxon>
        <taxon>Sar</taxon>
        <taxon>Stramenopiles</taxon>
        <taxon>Ochrophyta</taxon>
        <taxon>Bacillariophyta</taxon>
        <taxon>Bacillariophyceae</taxon>
        <taxon>Bacillariophycidae</taxon>
        <taxon>Naviculales</taxon>
        <taxon>Naviculaceae</taxon>
        <taxon>Fistulifera</taxon>
    </lineage>
</organism>
<evidence type="ECO:0000313" key="3">
    <source>
        <dbReference type="Proteomes" id="UP000198406"/>
    </source>
</evidence>
<dbReference type="InParanoid" id="A0A1Z5J827"/>
<evidence type="ECO:0000256" key="1">
    <source>
        <dbReference type="PIRSR" id="PIRSR605019-1"/>
    </source>
</evidence>